<feature type="transmembrane region" description="Helical" evidence="5">
    <location>
        <begin position="320"/>
        <end position="338"/>
    </location>
</feature>
<feature type="transmembrane region" description="Helical" evidence="5">
    <location>
        <begin position="43"/>
        <end position="59"/>
    </location>
</feature>
<dbReference type="GO" id="GO:0016020">
    <property type="term" value="C:membrane"/>
    <property type="evidence" value="ECO:0007669"/>
    <property type="project" value="UniProtKB-SubCell"/>
</dbReference>
<keyword evidence="8" id="KW-1185">Reference proteome</keyword>
<accession>A0A934VGV8</accession>
<dbReference type="InterPro" id="IPR002645">
    <property type="entry name" value="STAS_dom"/>
</dbReference>
<reference evidence="7" key="1">
    <citation type="submission" date="2021-01" db="EMBL/GenBank/DDBJ databases">
        <title>Modified the classification status of verrucomicrobia.</title>
        <authorList>
            <person name="Feng X."/>
        </authorList>
    </citation>
    <scope>NUCLEOTIDE SEQUENCE</scope>
    <source>
        <strain evidence="7">KCTC 22201</strain>
    </source>
</reference>
<sequence>MFIELFRKKNGNWKDDTLSGLTVALALVPEAIAFSFIAGVDPLVGLWAAVFMGFITSACGGRPGMISGATGAIAVVAGKAVEYGNEIEAGLGNQYLFAVIMLAGTIQILFGVLKLGRFIRLVPHPVMIGFVNGLAIVILMAQFPSFRDPSTGEWLQGSALGIFIALVLVTMLIIQFFPKITKAVPSILMAIISVGLLAFLLFKDTATVSDVLAQADGNPEGKLKGNFPPLAWPSAVDWMGHWQFLLKTAVIVAMVGIIESLMTLQLIDEITETRGHGNRECLAQGSANFLSGLFGGMGGCAMIGQSLINIKSGGRGRTSGIVAALALAVFIMIGGPVIEKIPIAALVGVMFMVVIGTFEWSSLKTFGRVPLSDVIVILSVTLVTVILHDLATAVFVGIIVSALVFAWESSRHVHVRVESETEDERIYSLEGLLYFGSVREFSDYFQARSDVQSIVIDFARARVCDLSGLEAINALTERYRQAGKKLRLRHLSPDCRRMLDRADALVDIEVAEDDPDYLVARIAPRGEE</sequence>
<feature type="transmembrane region" description="Helical" evidence="5">
    <location>
        <begin position="287"/>
        <end position="308"/>
    </location>
</feature>
<dbReference type="Pfam" id="PF00916">
    <property type="entry name" value="Sulfate_transp"/>
    <property type="match status" value="1"/>
</dbReference>
<evidence type="ECO:0000256" key="2">
    <source>
        <dbReference type="ARBA" id="ARBA00022692"/>
    </source>
</evidence>
<gene>
    <name evidence="7" type="ORF">JIN81_13245</name>
</gene>
<dbReference type="AlphaFoldDB" id="A0A934VGV8"/>
<dbReference type="Proteomes" id="UP000658278">
    <property type="component" value="Unassembled WGS sequence"/>
</dbReference>
<keyword evidence="2 5" id="KW-0812">Transmembrane</keyword>
<feature type="transmembrane region" description="Helical" evidence="5">
    <location>
        <begin position="155"/>
        <end position="177"/>
    </location>
</feature>
<dbReference type="PANTHER" id="PTHR43310:SF1">
    <property type="entry name" value="SULFATE TRANSPORTER YBAR-RELATED"/>
    <property type="match status" value="1"/>
</dbReference>
<evidence type="ECO:0000313" key="8">
    <source>
        <dbReference type="Proteomes" id="UP000658278"/>
    </source>
</evidence>
<feature type="transmembrane region" description="Helical" evidence="5">
    <location>
        <begin position="95"/>
        <end position="113"/>
    </location>
</feature>
<feature type="transmembrane region" description="Helical" evidence="5">
    <location>
        <begin position="125"/>
        <end position="143"/>
    </location>
</feature>
<dbReference type="InterPro" id="IPR011547">
    <property type="entry name" value="SLC26A/SulP_dom"/>
</dbReference>
<dbReference type="InterPro" id="IPR052706">
    <property type="entry name" value="Membrane-Transporter-like"/>
</dbReference>
<name>A0A934VGV8_9BACT</name>
<feature type="transmembrane region" description="Helical" evidence="5">
    <location>
        <begin position="374"/>
        <end position="407"/>
    </location>
</feature>
<evidence type="ECO:0000259" key="6">
    <source>
        <dbReference type="PROSITE" id="PS50801"/>
    </source>
</evidence>
<dbReference type="CDD" id="cd07042">
    <property type="entry name" value="STAS_SulP_like_sulfate_transporter"/>
    <property type="match status" value="1"/>
</dbReference>
<comment type="subcellular location">
    <subcellularLocation>
        <location evidence="1">Membrane</location>
        <topology evidence="1">Multi-pass membrane protein</topology>
    </subcellularLocation>
</comment>
<dbReference type="SUPFAM" id="SSF52091">
    <property type="entry name" value="SpoIIaa-like"/>
    <property type="match status" value="1"/>
</dbReference>
<dbReference type="RefSeq" id="WP_200280471.1">
    <property type="nucleotide sequence ID" value="NZ_JAENII010000010.1"/>
</dbReference>
<evidence type="ECO:0000313" key="7">
    <source>
        <dbReference type="EMBL" id="MBK1827990.1"/>
    </source>
</evidence>
<evidence type="ECO:0000256" key="5">
    <source>
        <dbReference type="SAM" id="Phobius"/>
    </source>
</evidence>
<feature type="transmembrane region" description="Helical" evidence="5">
    <location>
        <begin position="184"/>
        <end position="202"/>
    </location>
</feature>
<comment type="caution">
    <text evidence="7">The sequence shown here is derived from an EMBL/GenBank/DDBJ whole genome shotgun (WGS) entry which is preliminary data.</text>
</comment>
<dbReference type="Gene3D" id="3.30.750.24">
    <property type="entry name" value="STAS domain"/>
    <property type="match status" value="1"/>
</dbReference>
<proteinExistence type="predicted"/>
<keyword evidence="4 5" id="KW-0472">Membrane</keyword>
<dbReference type="InterPro" id="IPR036513">
    <property type="entry name" value="STAS_dom_sf"/>
</dbReference>
<dbReference type="PROSITE" id="PS50801">
    <property type="entry name" value="STAS"/>
    <property type="match status" value="1"/>
</dbReference>
<organism evidence="7 8">
    <name type="scientific">Haloferula rosea</name>
    <dbReference type="NCBI Taxonomy" id="490093"/>
    <lineage>
        <taxon>Bacteria</taxon>
        <taxon>Pseudomonadati</taxon>
        <taxon>Verrucomicrobiota</taxon>
        <taxon>Verrucomicrobiia</taxon>
        <taxon>Verrucomicrobiales</taxon>
        <taxon>Verrucomicrobiaceae</taxon>
        <taxon>Haloferula</taxon>
    </lineage>
</organism>
<feature type="transmembrane region" description="Helical" evidence="5">
    <location>
        <begin position="343"/>
        <end position="362"/>
    </location>
</feature>
<evidence type="ECO:0000256" key="3">
    <source>
        <dbReference type="ARBA" id="ARBA00022989"/>
    </source>
</evidence>
<dbReference type="EMBL" id="JAENII010000010">
    <property type="protein sequence ID" value="MBK1827990.1"/>
    <property type="molecule type" value="Genomic_DNA"/>
</dbReference>
<feature type="domain" description="STAS" evidence="6">
    <location>
        <begin position="426"/>
        <end position="502"/>
    </location>
</feature>
<protein>
    <submittedName>
        <fullName evidence="7">SulP family inorganic anion transporter</fullName>
    </submittedName>
</protein>
<evidence type="ECO:0000256" key="4">
    <source>
        <dbReference type="ARBA" id="ARBA00023136"/>
    </source>
</evidence>
<dbReference type="PANTHER" id="PTHR43310">
    <property type="entry name" value="SULFATE TRANSPORTER YBAR-RELATED"/>
    <property type="match status" value="1"/>
</dbReference>
<keyword evidence="3 5" id="KW-1133">Transmembrane helix</keyword>
<feature type="transmembrane region" description="Helical" evidence="5">
    <location>
        <begin position="244"/>
        <end position="267"/>
    </location>
</feature>
<dbReference type="Pfam" id="PF01740">
    <property type="entry name" value="STAS"/>
    <property type="match status" value="1"/>
</dbReference>
<evidence type="ECO:0000256" key="1">
    <source>
        <dbReference type="ARBA" id="ARBA00004141"/>
    </source>
</evidence>